<dbReference type="Proteomes" id="UP000188320">
    <property type="component" value="Unassembled WGS sequence"/>
</dbReference>
<keyword evidence="2" id="KW-1185">Reference proteome</keyword>
<evidence type="ECO:0000313" key="1">
    <source>
        <dbReference type="EMBL" id="OMH83145.1"/>
    </source>
</evidence>
<evidence type="ECO:0000313" key="2">
    <source>
        <dbReference type="Proteomes" id="UP000188320"/>
    </source>
</evidence>
<proteinExistence type="predicted"/>
<sequence length="93" mass="10454">MPAAHKKGSEYSDDDYRIKSDQLESVGVAEELKPKDDNSTSTIKRGFAGNEVEKSNFAGTHQLENLQQNVCIIFIISFIFIKVYPNNNGLFKI</sequence>
<name>A0A1R1PQ84_ZANCU</name>
<dbReference type="EMBL" id="LSSK01000496">
    <property type="protein sequence ID" value="OMH83145.1"/>
    <property type="molecule type" value="Genomic_DNA"/>
</dbReference>
<organism evidence="1 2">
    <name type="scientific">Zancudomyces culisetae</name>
    <name type="common">Gut fungus</name>
    <name type="synonym">Smittium culisetae</name>
    <dbReference type="NCBI Taxonomy" id="1213189"/>
    <lineage>
        <taxon>Eukaryota</taxon>
        <taxon>Fungi</taxon>
        <taxon>Fungi incertae sedis</taxon>
        <taxon>Zoopagomycota</taxon>
        <taxon>Kickxellomycotina</taxon>
        <taxon>Harpellomycetes</taxon>
        <taxon>Harpellales</taxon>
        <taxon>Legeriomycetaceae</taxon>
        <taxon>Zancudomyces</taxon>
    </lineage>
</organism>
<gene>
    <name evidence="1" type="ORF">AX774_g3341</name>
</gene>
<reference evidence="2" key="1">
    <citation type="submission" date="2017-01" db="EMBL/GenBank/DDBJ databases">
        <authorList>
            <person name="Wang Y."/>
            <person name="White M."/>
            <person name="Kvist S."/>
            <person name="Moncalvo J.-M."/>
        </authorList>
    </citation>
    <scope>NUCLEOTIDE SEQUENCE [LARGE SCALE GENOMIC DNA]</scope>
    <source>
        <strain evidence="2">COL-18-3</strain>
    </source>
</reference>
<comment type="caution">
    <text evidence="1">The sequence shown here is derived from an EMBL/GenBank/DDBJ whole genome shotgun (WGS) entry which is preliminary data.</text>
</comment>
<accession>A0A1R1PQ84</accession>
<protein>
    <submittedName>
        <fullName evidence="1">Uncharacterized protein</fullName>
    </submittedName>
</protein>
<dbReference type="AlphaFoldDB" id="A0A1R1PQ84"/>